<dbReference type="Gene3D" id="3.40.1800.20">
    <property type="match status" value="1"/>
</dbReference>
<organism evidence="15 16">
    <name type="scientific">Arctia plantaginis</name>
    <name type="common">Wood tiger moth</name>
    <name type="synonym">Phalaena plantaginis</name>
    <dbReference type="NCBI Taxonomy" id="874455"/>
    <lineage>
        <taxon>Eukaryota</taxon>
        <taxon>Metazoa</taxon>
        <taxon>Ecdysozoa</taxon>
        <taxon>Arthropoda</taxon>
        <taxon>Hexapoda</taxon>
        <taxon>Insecta</taxon>
        <taxon>Pterygota</taxon>
        <taxon>Neoptera</taxon>
        <taxon>Endopterygota</taxon>
        <taxon>Lepidoptera</taxon>
        <taxon>Glossata</taxon>
        <taxon>Ditrysia</taxon>
        <taxon>Noctuoidea</taxon>
        <taxon>Erebidae</taxon>
        <taxon>Arctiinae</taxon>
        <taxon>Arctia</taxon>
    </lineage>
</organism>
<name>A0A8S1BA60_ARCPL</name>
<feature type="binding site" evidence="11">
    <location>
        <position position="5"/>
    </location>
    <ligand>
        <name>Zn(2+)</name>
        <dbReference type="ChEBI" id="CHEBI:29105"/>
    </ligand>
</feature>
<evidence type="ECO:0000256" key="2">
    <source>
        <dbReference type="ARBA" id="ARBA00022723"/>
    </source>
</evidence>
<dbReference type="Pfam" id="PF00096">
    <property type="entry name" value="zf-C2H2"/>
    <property type="match status" value="3"/>
</dbReference>
<keyword evidence="8" id="KW-0804">Transcription</keyword>
<dbReference type="Pfam" id="PF07776">
    <property type="entry name" value="zf-AD"/>
    <property type="match status" value="1"/>
</dbReference>
<feature type="binding site" evidence="11">
    <location>
        <position position="8"/>
    </location>
    <ligand>
        <name>Zn(2+)</name>
        <dbReference type="ChEBI" id="CHEBI:29105"/>
    </ligand>
</feature>
<feature type="binding site" evidence="11">
    <location>
        <position position="51"/>
    </location>
    <ligand>
        <name>Zn(2+)</name>
        <dbReference type="ChEBI" id="CHEBI:29105"/>
    </ligand>
</feature>
<dbReference type="PROSITE" id="PS00028">
    <property type="entry name" value="ZINC_FINGER_C2H2_1"/>
    <property type="match status" value="6"/>
</dbReference>
<protein>
    <submittedName>
        <fullName evidence="15">Uncharacterized protein</fullName>
    </submittedName>
</protein>
<feature type="domain" description="C2H2-type" evidence="13">
    <location>
        <begin position="421"/>
        <end position="448"/>
    </location>
</feature>
<dbReference type="GO" id="GO:0003700">
    <property type="term" value="F:DNA-binding transcription factor activity"/>
    <property type="evidence" value="ECO:0007669"/>
    <property type="project" value="TreeGrafter"/>
</dbReference>
<feature type="domain" description="C2H2-type" evidence="13">
    <location>
        <begin position="449"/>
        <end position="476"/>
    </location>
</feature>
<dbReference type="GO" id="GO:0005634">
    <property type="term" value="C:nucleus"/>
    <property type="evidence" value="ECO:0007669"/>
    <property type="project" value="UniProtKB-SubCell"/>
</dbReference>
<dbReference type="PANTHER" id="PTHR24390">
    <property type="entry name" value="ZINC FINGER PROTEIN"/>
    <property type="match status" value="1"/>
</dbReference>
<evidence type="ECO:0000256" key="6">
    <source>
        <dbReference type="ARBA" id="ARBA00023015"/>
    </source>
</evidence>
<dbReference type="AlphaFoldDB" id="A0A8S1BA60"/>
<gene>
    <name evidence="15" type="ORF">APLA_LOCUS14719</name>
</gene>
<reference evidence="15 16" key="1">
    <citation type="submission" date="2020-04" db="EMBL/GenBank/DDBJ databases">
        <authorList>
            <person name="Wallbank WR R."/>
            <person name="Pardo Diaz C."/>
            <person name="Kozak K."/>
            <person name="Martin S."/>
            <person name="Jiggins C."/>
            <person name="Moest M."/>
            <person name="Warren A I."/>
            <person name="Byers J.R.P. K."/>
            <person name="Montejo-Kovacevich G."/>
            <person name="Yen C E."/>
        </authorList>
    </citation>
    <scope>NUCLEOTIDE SEQUENCE [LARGE SCALE GENOMIC DNA]</scope>
</reference>
<evidence type="ECO:0000256" key="12">
    <source>
        <dbReference type="SAM" id="MobiDB-lite"/>
    </source>
</evidence>
<evidence type="ECO:0000259" key="13">
    <source>
        <dbReference type="PROSITE" id="PS50157"/>
    </source>
</evidence>
<comment type="subcellular location">
    <subcellularLocation>
        <location evidence="1">Nucleus</location>
    </subcellularLocation>
</comment>
<proteinExistence type="predicted"/>
<dbReference type="PROSITE" id="PS51915">
    <property type="entry name" value="ZAD"/>
    <property type="match status" value="1"/>
</dbReference>
<dbReference type="InterPro" id="IPR012934">
    <property type="entry name" value="Znf_AD"/>
</dbReference>
<feature type="domain" description="C2H2-type" evidence="13">
    <location>
        <begin position="477"/>
        <end position="504"/>
    </location>
</feature>
<keyword evidence="2 11" id="KW-0479">Metal-binding</keyword>
<keyword evidence="5 11" id="KW-0862">Zinc</keyword>
<feature type="compositionally biased region" description="Basic and acidic residues" evidence="12">
    <location>
        <begin position="115"/>
        <end position="134"/>
    </location>
</feature>
<feature type="domain" description="C2H2-type" evidence="13">
    <location>
        <begin position="505"/>
        <end position="529"/>
    </location>
</feature>
<feature type="domain" description="C2H2-type" evidence="13">
    <location>
        <begin position="323"/>
        <end position="350"/>
    </location>
</feature>
<keyword evidence="16" id="KW-1185">Reference proteome</keyword>
<dbReference type="SMART" id="SM00355">
    <property type="entry name" value="ZnF_C2H2"/>
    <property type="match status" value="9"/>
</dbReference>
<dbReference type="EMBL" id="CADEBC010000570">
    <property type="protein sequence ID" value="CAB3255135.1"/>
    <property type="molecule type" value="Genomic_DNA"/>
</dbReference>
<dbReference type="FunFam" id="3.30.160.60:FF:000902">
    <property type="entry name" value="Zinc finger protein 445"/>
    <property type="match status" value="1"/>
</dbReference>
<dbReference type="GO" id="GO:0006357">
    <property type="term" value="P:regulation of transcription by RNA polymerase II"/>
    <property type="evidence" value="ECO:0007669"/>
    <property type="project" value="TreeGrafter"/>
</dbReference>
<evidence type="ECO:0000256" key="10">
    <source>
        <dbReference type="PROSITE-ProRule" id="PRU00042"/>
    </source>
</evidence>
<keyword evidence="9" id="KW-0539">Nucleus</keyword>
<keyword evidence="3" id="KW-0677">Repeat</keyword>
<dbReference type="OrthoDB" id="3437960at2759"/>
<evidence type="ECO:0000256" key="3">
    <source>
        <dbReference type="ARBA" id="ARBA00022737"/>
    </source>
</evidence>
<accession>A0A8S1BA60</accession>
<dbReference type="GO" id="GO:0000978">
    <property type="term" value="F:RNA polymerase II cis-regulatory region sequence-specific DNA binding"/>
    <property type="evidence" value="ECO:0007669"/>
    <property type="project" value="TreeGrafter"/>
</dbReference>
<evidence type="ECO:0000256" key="8">
    <source>
        <dbReference type="ARBA" id="ARBA00023163"/>
    </source>
</evidence>
<evidence type="ECO:0000313" key="15">
    <source>
        <dbReference type="EMBL" id="CAB3255135.1"/>
    </source>
</evidence>
<dbReference type="InterPro" id="IPR013087">
    <property type="entry name" value="Znf_C2H2_type"/>
</dbReference>
<evidence type="ECO:0000256" key="11">
    <source>
        <dbReference type="PROSITE-ProRule" id="PRU01263"/>
    </source>
</evidence>
<evidence type="ECO:0000313" key="16">
    <source>
        <dbReference type="Proteomes" id="UP000494106"/>
    </source>
</evidence>
<dbReference type="SUPFAM" id="SSF57716">
    <property type="entry name" value="Glucocorticoid receptor-like (DNA-binding domain)"/>
    <property type="match status" value="1"/>
</dbReference>
<dbReference type="SUPFAM" id="SSF57667">
    <property type="entry name" value="beta-beta-alpha zinc fingers"/>
    <property type="match status" value="4"/>
</dbReference>
<feature type="domain" description="C2H2-type" evidence="13">
    <location>
        <begin position="393"/>
        <end position="420"/>
    </location>
</feature>
<evidence type="ECO:0000256" key="4">
    <source>
        <dbReference type="ARBA" id="ARBA00022771"/>
    </source>
</evidence>
<dbReference type="Gene3D" id="3.30.160.60">
    <property type="entry name" value="Classic Zinc Finger"/>
    <property type="match status" value="6"/>
</dbReference>
<sequence>MDEICRLCCSTTFVNNDIFDEENALYLKMSLYLPIKVFKNDQLPQKICDKCSCKVNDFYQFCNETIEVQARLRAILRSSGPCHDETIDLSLVKNSTSPPPNMHIEKLCERSTQTDTKEESSKNDDKPVQIKEEPIPNIPSPVKQEEDNFDDDLDSDNLDHRSSDSEDISLKSLKIKANKKSTVNAEVSQKRGRKKKSDLQGWEALMDALPGAALSVVDRNNVPDLQVQVVKEEMEDHPTNAEGLLLEMNIFHCCICMVKCYSRSEMLQHYKQHASESVASDPPAAPAPPEHEPLRCTRCRKIVSRGEWAGHWQRHWERDRRPYRCALCEKTFRDAHQILKHGITHNHGEGAATEPVDKRFVCDLCPEGFVYMRYLLSHRTRAHPEAAGRALTLRCGQCARHFAHINSLRRHLRAHSGERNFLCNVCGKALSSREHLKFHIRIHTGYKPNVCKTCGKGFVKKCNLTLHERVHSGEKPHVCSHCGKAFSQRSTLVIHERYHSGARPYVCSLCGRGFVAKGLLSMHLKTTCI</sequence>
<feature type="compositionally biased region" description="Acidic residues" evidence="12">
    <location>
        <begin position="147"/>
        <end position="156"/>
    </location>
</feature>
<keyword evidence="6" id="KW-0805">Transcription regulation</keyword>
<dbReference type="Proteomes" id="UP000494106">
    <property type="component" value="Unassembled WGS sequence"/>
</dbReference>
<evidence type="ECO:0000256" key="9">
    <source>
        <dbReference type="ARBA" id="ARBA00023242"/>
    </source>
</evidence>
<evidence type="ECO:0000256" key="1">
    <source>
        <dbReference type="ARBA" id="ARBA00004123"/>
    </source>
</evidence>
<keyword evidence="7" id="KW-0238">DNA-binding</keyword>
<dbReference type="FunFam" id="3.30.160.60:FF:000060">
    <property type="entry name" value="zinc finger protein 436"/>
    <property type="match status" value="1"/>
</dbReference>
<evidence type="ECO:0000259" key="14">
    <source>
        <dbReference type="PROSITE" id="PS51915"/>
    </source>
</evidence>
<dbReference type="PROSITE" id="PS50157">
    <property type="entry name" value="ZINC_FINGER_C2H2_2"/>
    <property type="match status" value="6"/>
</dbReference>
<evidence type="ECO:0000256" key="5">
    <source>
        <dbReference type="ARBA" id="ARBA00022833"/>
    </source>
</evidence>
<feature type="region of interest" description="Disordered" evidence="12">
    <location>
        <begin position="110"/>
        <end position="166"/>
    </location>
</feature>
<evidence type="ECO:0000256" key="7">
    <source>
        <dbReference type="ARBA" id="ARBA00023125"/>
    </source>
</evidence>
<dbReference type="PANTHER" id="PTHR24390:SF226">
    <property type="entry name" value="GH10523P-RELATED"/>
    <property type="match status" value="1"/>
</dbReference>
<keyword evidence="4 10" id="KW-0863">Zinc-finger</keyword>
<comment type="caution">
    <text evidence="15">The sequence shown here is derived from an EMBL/GenBank/DDBJ whole genome shotgun (WGS) entry which is preliminary data.</text>
</comment>
<dbReference type="SMART" id="SM00868">
    <property type="entry name" value="zf-AD"/>
    <property type="match status" value="1"/>
</dbReference>
<feature type="binding site" evidence="11">
    <location>
        <position position="48"/>
    </location>
    <ligand>
        <name>Zn(2+)</name>
        <dbReference type="ChEBI" id="CHEBI:29105"/>
    </ligand>
</feature>
<feature type="domain" description="ZAD" evidence="14">
    <location>
        <begin position="3"/>
        <end position="75"/>
    </location>
</feature>
<dbReference type="GO" id="GO:0008270">
    <property type="term" value="F:zinc ion binding"/>
    <property type="evidence" value="ECO:0007669"/>
    <property type="project" value="UniProtKB-UniRule"/>
</dbReference>
<dbReference type="InterPro" id="IPR036236">
    <property type="entry name" value="Znf_C2H2_sf"/>
</dbReference>
<dbReference type="FunFam" id="3.30.160.60:FF:000870">
    <property type="entry name" value="zinc finger protein 197 isoform X1"/>
    <property type="match status" value="1"/>
</dbReference>